<evidence type="ECO:0000313" key="2">
    <source>
        <dbReference type="Proteomes" id="UP000598032"/>
    </source>
</evidence>
<evidence type="ECO:0008006" key="3">
    <source>
        <dbReference type="Google" id="ProtNLM"/>
    </source>
</evidence>
<comment type="caution">
    <text evidence="1">The sequence shown here is derived from an EMBL/GenBank/DDBJ whole genome shotgun (WGS) entry which is preliminary data.</text>
</comment>
<dbReference type="Pfam" id="PF11185">
    <property type="entry name" value="DUF2971"/>
    <property type="match status" value="1"/>
</dbReference>
<protein>
    <recommendedName>
        <fullName evidence="3">DUF2971 domain-containing protein</fullName>
    </recommendedName>
</protein>
<gene>
    <name evidence="1" type="ORF">LMG28140_00749</name>
</gene>
<sequence length="280" mass="32118">MQPTLYKFMPCGSDDQIERLKRILNGHVYFSSPAHFNDPFEMTSLRAPRTVAGFDSALRDAGITNLLTSTSSKRAIYRDYLRRMQALAPRALERRWVDSLGVLCLTTEKADVLMWAHYADSHRGICVGFDSGATPFNTARAVVYSQQRAVISQDAESDDDQIIDLALLTKSLHWSYEHEWRAIRRPVSDDEKTYYKQLLTESPDALNDIADVLASEGGPGHYEFEPSAIRVVCLGAQMPDDRRNDVTEIVRQRLPNVRIEHMELDQRYFQLNSSREFRKR</sequence>
<proteinExistence type="predicted"/>
<evidence type="ECO:0000313" key="1">
    <source>
        <dbReference type="EMBL" id="CAD6516277.1"/>
    </source>
</evidence>
<dbReference type="InterPro" id="IPR021352">
    <property type="entry name" value="DUF2971"/>
</dbReference>
<dbReference type="RefSeq" id="WP_201640970.1">
    <property type="nucleotide sequence ID" value="NZ_CAJHCP010000002.1"/>
</dbReference>
<reference evidence="1 2" key="1">
    <citation type="submission" date="2020-10" db="EMBL/GenBank/DDBJ databases">
        <authorList>
            <person name="Peeters C."/>
        </authorList>
    </citation>
    <scope>NUCLEOTIDE SEQUENCE [LARGE SCALE GENOMIC DNA]</scope>
    <source>
        <strain evidence="1 2">LMG 28140</strain>
    </source>
</reference>
<name>A0ABM8NBY2_9BURK</name>
<dbReference type="EMBL" id="CAJHCP010000002">
    <property type="protein sequence ID" value="CAD6516277.1"/>
    <property type="molecule type" value="Genomic_DNA"/>
</dbReference>
<keyword evidence="2" id="KW-1185">Reference proteome</keyword>
<accession>A0ABM8NBY2</accession>
<organism evidence="1 2">
    <name type="scientific">Paraburkholderia metrosideri</name>
    <dbReference type="NCBI Taxonomy" id="580937"/>
    <lineage>
        <taxon>Bacteria</taxon>
        <taxon>Pseudomonadati</taxon>
        <taxon>Pseudomonadota</taxon>
        <taxon>Betaproteobacteria</taxon>
        <taxon>Burkholderiales</taxon>
        <taxon>Burkholderiaceae</taxon>
        <taxon>Paraburkholderia</taxon>
    </lineage>
</organism>
<dbReference type="Proteomes" id="UP000598032">
    <property type="component" value="Unassembled WGS sequence"/>
</dbReference>